<name>A0ABR2HN54_9EUKA</name>
<evidence type="ECO:0000313" key="3">
    <source>
        <dbReference type="Proteomes" id="UP001470230"/>
    </source>
</evidence>
<evidence type="ECO:0000313" key="2">
    <source>
        <dbReference type="EMBL" id="KAK8849867.1"/>
    </source>
</evidence>
<gene>
    <name evidence="2" type="ORF">M9Y10_018453</name>
</gene>
<proteinExistence type="predicted"/>
<organism evidence="2 3">
    <name type="scientific">Tritrichomonas musculus</name>
    <dbReference type="NCBI Taxonomy" id="1915356"/>
    <lineage>
        <taxon>Eukaryota</taxon>
        <taxon>Metamonada</taxon>
        <taxon>Parabasalia</taxon>
        <taxon>Tritrichomonadida</taxon>
        <taxon>Tritrichomonadidae</taxon>
        <taxon>Tritrichomonas</taxon>
    </lineage>
</organism>
<evidence type="ECO:0000256" key="1">
    <source>
        <dbReference type="SAM" id="Coils"/>
    </source>
</evidence>
<dbReference type="EMBL" id="JAPFFF010000025">
    <property type="protein sequence ID" value="KAK8849867.1"/>
    <property type="molecule type" value="Genomic_DNA"/>
</dbReference>
<protein>
    <submittedName>
        <fullName evidence="2">Uncharacterized protein</fullName>
    </submittedName>
</protein>
<comment type="caution">
    <text evidence="2">The sequence shown here is derived from an EMBL/GenBank/DDBJ whole genome shotgun (WGS) entry which is preliminary data.</text>
</comment>
<keyword evidence="1" id="KW-0175">Coiled coil</keyword>
<dbReference type="Proteomes" id="UP001470230">
    <property type="component" value="Unassembled WGS sequence"/>
</dbReference>
<feature type="coiled-coil region" evidence="1">
    <location>
        <begin position="5"/>
        <end position="32"/>
    </location>
</feature>
<reference evidence="2 3" key="1">
    <citation type="submission" date="2024-04" db="EMBL/GenBank/DDBJ databases">
        <title>Tritrichomonas musculus Genome.</title>
        <authorList>
            <person name="Alves-Ferreira E."/>
            <person name="Grigg M."/>
            <person name="Lorenzi H."/>
            <person name="Galac M."/>
        </authorList>
    </citation>
    <scope>NUCLEOTIDE SEQUENCE [LARGE SCALE GENOMIC DNA]</scope>
    <source>
        <strain evidence="2 3">EAF2021</strain>
    </source>
</reference>
<accession>A0ABR2HN54</accession>
<keyword evidence="3" id="KW-1185">Reference proteome</keyword>
<sequence>MSVQEELQREEIRKLRDQVKNLSQKVVDLQRYNLDQDVERGLQIEHENNERIEAIRHEQFQIQMKIDELEMKENQVKEELGLMEIDKN</sequence>